<reference evidence="1" key="1">
    <citation type="submission" date="2023-03" db="EMBL/GenBank/DDBJ databases">
        <title>Massive genome expansion in bonnet fungi (Mycena s.s.) driven by repeated elements and novel gene families across ecological guilds.</title>
        <authorList>
            <consortium name="Lawrence Berkeley National Laboratory"/>
            <person name="Harder C.B."/>
            <person name="Miyauchi S."/>
            <person name="Viragh M."/>
            <person name="Kuo A."/>
            <person name="Thoen E."/>
            <person name="Andreopoulos B."/>
            <person name="Lu D."/>
            <person name="Skrede I."/>
            <person name="Drula E."/>
            <person name="Henrissat B."/>
            <person name="Morin E."/>
            <person name="Kohler A."/>
            <person name="Barry K."/>
            <person name="LaButti K."/>
            <person name="Morin E."/>
            <person name="Salamov A."/>
            <person name="Lipzen A."/>
            <person name="Mereny Z."/>
            <person name="Hegedus B."/>
            <person name="Baldrian P."/>
            <person name="Stursova M."/>
            <person name="Weitz H."/>
            <person name="Taylor A."/>
            <person name="Grigoriev I.V."/>
            <person name="Nagy L.G."/>
            <person name="Martin F."/>
            <person name="Kauserud H."/>
        </authorList>
    </citation>
    <scope>NUCLEOTIDE SEQUENCE</scope>
    <source>
        <strain evidence="1">CBHHK182m</strain>
    </source>
</reference>
<dbReference type="Proteomes" id="UP001215598">
    <property type="component" value="Unassembled WGS sequence"/>
</dbReference>
<sequence length="148" mass="15899">MYKSLTAMLPKLRRQLGGCAPYLSCLALPSAMDPSALTPAEIEGLLQLARDSTTIAYFANSDSQNLPVAALSLLVYDHLLSLDDERRRKSLAGYIYGPVTVSVNSPRVIPVLSSTPRSGACTRHGGVCEGRKFSGLARRCQFLAEASP</sequence>
<accession>A0AAD7DFM5</accession>
<gene>
    <name evidence="1" type="ORF">B0H16DRAFT_1486938</name>
</gene>
<protein>
    <submittedName>
        <fullName evidence="1">Uncharacterized protein</fullName>
    </submittedName>
</protein>
<evidence type="ECO:0000313" key="1">
    <source>
        <dbReference type="EMBL" id="KAJ7690564.1"/>
    </source>
</evidence>
<proteinExistence type="predicted"/>
<organism evidence="1 2">
    <name type="scientific">Mycena metata</name>
    <dbReference type="NCBI Taxonomy" id="1033252"/>
    <lineage>
        <taxon>Eukaryota</taxon>
        <taxon>Fungi</taxon>
        <taxon>Dikarya</taxon>
        <taxon>Basidiomycota</taxon>
        <taxon>Agaricomycotina</taxon>
        <taxon>Agaricomycetes</taxon>
        <taxon>Agaricomycetidae</taxon>
        <taxon>Agaricales</taxon>
        <taxon>Marasmiineae</taxon>
        <taxon>Mycenaceae</taxon>
        <taxon>Mycena</taxon>
    </lineage>
</organism>
<keyword evidence="2" id="KW-1185">Reference proteome</keyword>
<comment type="caution">
    <text evidence="1">The sequence shown here is derived from an EMBL/GenBank/DDBJ whole genome shotgun (WGS) entry which is preliminary data.</text>
</comment>
<dbReference type="EMBL" id="JARKIB010000840">
    <property type="protein sequence ID" value="KAJ7690564.1"/>
    <property type="molecule type" value="Genomic_DNA"/>
</dbReference>
<evidence type="ECO:0000313" key="2">
    <source>
        <dbReference type="Proteomes" id="UP001215598"/>
    </source>
</evidence>
<dbReference type="AlphaFoldDB" id="A0AAD7DFM5"/>
<name>A0AAD7DFM5_9AGAR</name>